<name>A0A7K1LJP5_9MICC</name>
<reference evidence="8 9" key="1">
    <citation type="submission" date="2019-12" db="EMBL/GenBank/DDBJ databases">
        <authorList>
            <person name="Li J."/>
            <person name="Shi Y."/>
            <person name="Xu G."/>
            <person name="Xiao D."/>
            <person name="Ran X."/>
        </authorList>
    </citation>
    <scope>NUCLEOTIDE SEQUENCE [LARGE SCALE GENOMIC DNA]</scope>
    <source>
        <strain evidence="8 9">JCM 15915</strain>
    </source>
</reference>
<evidence type="ECO:0000256" key="6">
    <source>
        <dbReference type="SAM" id="MobiDB-lite"/>
    </source>
</evidence>
<evidence type="ECO:0000313" key="8">
    <source>
        <dbReference type="EMBL" id="MUN55399.1"/>
    </source>
</evidence>
<dbReference type="Pfam" id="PF00155">
    <property type="entry name" value="Aminotran_1_2"/>
    <property type="match status" value="1"/>
</dbReference>
<dbReference type="PANTHER" id="PTHR46577">
    <property type="entry name" value="HTH-TYPE TRANSCRIPTIONAL REGULATORY PROTEIN GABR"/>
    <property type="match status" value="1"/>
</dbReference>
<evidence type="ECO:0000256" key="4">
    <source>
        <dbReference type="ARBA" id="ARBA00023125"/>
    </source>
</evidence>
<evidence type="ECO:0000259" key="7">
    <source>
        <dbReference type="PROSITE" id="PS50949"/>
    </source>
</evidence>
<keyword evidence="5" id="KW-0804">Transcription</keyword>
<dbReference type="SMART" id="SM00345">
    <property type="entry name" value="HTH_GNTR"/>
    <property type="match status" value="1"/>
</dbReference>
<accession>A0A7K1LJP5</accession>
<keyword evidence="9" id="KW-1185">Reference proteome</keyword>
<dbReference type="Gene3D" id="1.10.10.10">
    <property type="entry name" value="Winged helix-like DNA-binding domain superfamily/Winged helix DNA-binding domain"/>
    <property type="match status" value="1"/>
</dbReference>
<keyword evidence="2" id="KW-0663">Pyridoxal phosphate</keyword>
<keyword evidence="8" id="KW-0032">Aminotransferase</keyword>
<dbReference type="GO" id="GO:0003700">
    <property type="term" value="F:DNA-binding transcription factor activity"/>
    <property type="evidence" value="ECO:0007669"/>
    <property type="project" value="InterPro"/>
</dbReference>
<protein>
    <submittedName>
        <fullName evidence="8">Aminotransferase class I/II-fold pyridoxal phosphate-dependent enzyme</fullName>
    </submittedName>
</protein>
<dbReference type="PROSITE" id="PS50949">
    <property type="entry name" value="HTH_GNTR"/>
    <property type="match status" value="1"/>
</dbReference>
<dbReference type="InterPro" id="IPR000524">
    <property type="entry name" value="Tscrpt_reg_HTH_GntR"/>
</dbReference>
<dbReference type="SUPFAM" id="SSF46785">
    <property type="entry name" value="Winged helix' DNA-binding domain"/>
    <property type="match status" value="1"/>
</dbReference>
<sequence length="520" mass="55906">MSSMPRYRSEADLPLSVMRGQGTIPGQIVDQIRSLVAEGRLRPGDPLPSSRTLATRIGVSRGSVTSAYDQLAVEGYLEADRGSTRITTELSGLGAEGFTGNNSAAITVGSASPRRGPHAPSSPASGRARTWTENRDSIAGVAKESRDLALLDLRPGTPDTSSLANTTWRAAWRAAAADPSLGYEPQGSPHLRNQLSEYLRLMRSVIRSPDDLLVTAGARDGLRILLMTLHEREGRPLVVAVEDPGYPSLHKVPQALGHRIVPIPLDDQGVDPARLPSGADRPDVVLVTPSHQYPMGASMPAPRRLELIQWAAENRAILVEDDYDSELRYVGDPLPALAALDEQGTSVVTLGSFAKVLTPGLGLGYLLMPSPVRKELVRLKGDAGPPVSGILQDAMTRFMADGGLQRHTARMRRSYRRRRDMLATAFDTAKDHPGVEVLPMDGGLHAVIRLPTAAAEEQVIDDARRRGVAVGALGTYWSGGSGRAGVVVGFGGLSEQRFERGLTLLRESLERCIGEASRFR</sequence>
<dbReference type="InterPro" id="IPR036390">
    <property type="entry name" value="WH_DNA-bd_sf"/>
</dbReference>
<dbReference type="EMBL" id="WOGT01000005">
    <property type="protein sequence ID" value="MUN55399.1"/>
    <property type="molecule type" value="Genomic_DNA"/>
</dbReference>
<dbReference type="InterPro" id="IPR004839">
    <property type="entry name" value="Aminotransferase_I/II_large"/>
</dbReference>
<comment type="caution">
    <text evidence="8">The sequence shown here is derived from an EMBL/GenBank/DDBJ whole genome shotgun (WGS) entry which is preliminary data.</text>
</comment>
<dbReference type="InterPro" id="IPR015421">
    <property type="entry name" value="PyrdxlP-dep_Trfase_major"/>
</dbReference>
<evidence type="ECO:0000256" key="1">
    <source>
        <dbReference type="ARBA" id="ARBA00005384"/>
    </source>
</evidence>
<evidence type="ECO:0000256" key="3">
    <source>
        <dbReference type="ARBA" id="ARBA00023015"/>
    </source>
</evidence>
<dbReference type="SUPFAM" id="SSF53383">
    <property type="entry name" value="PLP-dependent transferases"/>
    <property type="match status" value="1"/>
</dbReference>
<dbReference type="CDD" id="cd00609">
    <property type="entry name" value="AAT_like"/>
    <property type="match status" value="1"/>
</dbReference>
<evidence type="ECO:0000313" key="9">
    <source>
        <dbReference type="Proteomes" id="UP000462152"/>
    </source>
</evidence>
<dbReference type="InterPro" id="IPR015424">
    <property type="entry name" value="PyrdxlP-dep_Trfase"/>
</dbReference>
<dbReference type="Pfam" id="PF00392">
    <property type="entry name" value="GntR"/>
    <property type="match status" value="1"/>
</dbReference>
<comment type="similarity">
    <text evidence="1">In the C-terminal section; belongs to the class-I pyridoxal-phosphate-dependent aminotransferase family.</text>
</comment>
<dbReference type="GO" id="GO:0030170">
    <property type="term" value="F:pyridoxal phosphate binding"/>
    <property type="evidence" value="ECO:0007669"/>
    <property type="project" value="InterPro"/>
</dbReference>
<dbReference type="InterPro" id="IPR051446">
    <property type="entry name" value="HTH_trans_reg/aminotransferase"/>
</dbReference>
<feature type="domain" description="HTH gntR-type" evidence="7">
    <location>
        <begin position="22"/>
        <end position="90"/>
    </location>
</feature>
<keyword evidence="3" id="KW-0805">Transcription regulation</keyword>
<dbReference type="Proteomes" id="UP000462152">
    <property type="component" value="Unassembled WGS sequence"/>
</dbReference>
<proteinExistence type="inferred from homology"/>
<keyword evidence="8" id="KW-0808">Transferase</keyword>
<feature type="region of interest" description="Disordered" evidence="6">
    <location>
        <begin position="98"/>
        <end position="132"/>
    </location>
</feature>
<dbReference type="AlphaFoldDB" id="A0A7K1LJP5"/>
<dbReference type="PANTHER" id="PTHR46577:SF1">
    <property type="entry name" value="HTH-TYPE TRANSCRIPTIONAL REGULATORY PROTEIN GABR"/>
    <property type="match status" value="1"/>
</dbReference>
<dbReference type="Gene3D" id="3.40.640.10">
    <property type="entry name" value="Type I PLP-dependent aspartate aminotransferase-like (Major domain)"/>
    <property type="match status" value="1"/>
</dbReference>
<dbReference type="GO" id="GO:0003677">
    <property type="term" value="F:DNA binding"/>
    <property type="evidence" value="ECO:0007669"/>
    <property type="project" value="UniProtKB-KW"/>
</dbReference>
<organism evidence="8 9">
    <name type="scientific">Rothia koreensis</name>
    <dbReference type="NCBI Taxonomy" id="592378"/>
    <lineage>
        <taxon>Bacteria</taxon>
        <taxon>Bacillati</taxon>
        <taxon>Actinomycetota</taxon>
        <taxon>Actinomycetes</taxon>
        <taxon>Micrococcales</taxon>
        <taxon>Micrococcaceae</taxon>
        <taxon>Rothia</taxon>
    </lineage>
</organism>
<dbReference type="CDD" id="cd07377">
    <property type="entry name" value="WHTH_GntR"/>
    <property type="match status" value="1"/>
</dbReference>
<dbReference type="GO" id="GO:0008483">
    <property type="term" value="F:transaminase activity"/>
    <property type="evidence" value="ECO:0007669"/>
    <property type="project" value="UniProtKB-KW"/>
</dbReference>
<evidence type="ECO:0000256" key="2">
    <source>
        <dbReference type="ARBA" id="ARBA00022898"/>
    </source>
</evidence>
<dbReference type="InterPro" id="IPR036388">
    <property type="entry name" value="WH-like_DNA-bd_sf"/>
</dbReference>
<evidence type="ECO:0000256" key="5">
    <source>
        <dbReference type="ARBA" id="ARBA00023163"/>
    </source>
</evidence>
<dbReference type="PRINTS" id="PR00035">
    <property type="entry name" value="HTHGNTR"/>
</dbReference>
<keyword evidence="4" id="KW-0238">DNA-binding</keyword>
<gene>
    <name evidence="8" type="ORF">GMA10_09290</name>
</gene>